<keyword evidence="3" id="KW-1185">Reference proteome</keyword>
<reference evidence="2" key="1">
    <citation type="submission" date="2021-02" db="EMBL/GenBank/DDBJ databases">
        <authorList>
            <person name="Dougan E. K."/>
            <person name="Rhodes N."/>
            <person name="Thang M."/>
            <person name="Chan C."/>
        </authorList>
    </citation>
    <scope>NUCLEOTIDE SEQUENCE</scope>
</reference>
<evidence type="ECO:0000313" key="2">
    <source>
        <dbReference type="EMBL" id="CAE7477006.1"/>
    </source>
</evidence>
<evidence type="ECO:0000313" key="3">
    <source>
        <dbReference type="Proteomes" id="UP000649617"/>
    </source>
</evidence>
<accession>A0A812SC29</accession>
<feature type="non-terminal residue" evidence="2">
    <location>
        <position position="1"/>
    </location>
</feature>
<evidence type="ECO:0000256" key="1">
    <source>
        <dbReference type="SAM" id="MobiDB-lite"/>
    </source>
</evidence>
<comment type="caution">
    <text evidence="2">The sequence shown here is derived from an EMBL/GenBank/DDBJ whole genome shotgun (WGS) entry which is preliminary data.</text>
</comment>
<protein>
    <submittedName>
        <fullName evidence="2">Uncharacterized protein</fullName>
    </submittedName>
</protein>
<dbReference type="EMBL" id="CAJNIZ010024424">
    <property type="protein sequence ID" value="CAE7477006.1"/>
    <property type="molecule type" value="Genomic_DNA"/>
</dbReference>
<feature type="region of interest" description="Disordered" evidence="1">
    <location>
        <begin position="64"/>
        <end position="92"/>
    </location>
</feature>
<dbReference type="AlphaFoldDB" id="A0A812SC29"/>
<gene>
    <name evidence="2" type="ORF">SPIL2461_LOCUS12143</name>
</gene>
<dbReference type="Proteomes" id="UP000649617">
    <property type="component" value="Unassembled WGS sequence"/>
</dbReference>
<name>A0A812SC29_SYMPI</name>
<organism evidence="2 3">
    <name type="scientific">Symbiodinium pilosum</name>
    <name type="common">Dinoflagellate</name>
    <dbReference type="NCBI Taxonomy" id="2952"/>
    <lineage>
        <taxon>Eukaryota</taxon>
        <taxon>Sar</taxon>
        <taxon>Alveolata</taxon>
        <taxon>Dinophyceae</taxon>
        <taxon>Suessiales</taxon>
        <taxon>Symbiodiniaceae</taxon>
        <taxon>Symbiodinium</taxon>
    </lineage>
</organism>
<proteinExistence type="predicted"/>
<sequence length="113" mass="12997">MTMMQAEEYGVQVVLTDNTEAEFDQEMQQSYERSTAENYLPVPEDFGYALNFWKAYASSTRRLKAPAWREAEESRSPPPLPPRVRLPGQRSWAEEAAVQRKLALEQQSMGDPQ</sequence>